<comment type="caution">
    <text evidence="1">The sequence shown here is derived from an EMBL/GenBank/DDBJ whole genome shotgun (WGS) entry which is preliminary data.</text>
</comment>
<evidence type="ECO:0000313" key="2">
    <source>
        <dbReference type="Proteomes" id="UP001501509"/>
    </source>
</evidence>
<protein>
    <submittedName>
        <fullName evidence="1">Uncharacterized protein</fullName>
    </submittedName>
</protein>
<dbReference type="RefSeq" id="WP_344548776.1">
    <property type="nucleotide sequence ID" value="NZ_BAAATD010000021.1"/>
</dbReference>
<accession>A0ABP6D5K8</accession>
<sequence length="134" mass="14875">MRMIERPILREYLFFTPDKLGGEDAYQKVCATTGLKPFEGGYGVLLLASAESEQRATLVTWDVAWTEAIAEVQQQAAGGQIAREAGGVDLTPELLRSKVVALYQGWPDEWDGRSPDGFIVADYRGDTPHSRDRQ</sequence>
<gene>
    <name evidence="1" type="ORF">GCM10010411_89590</name>
</gene>
<reference evidence="2" key="1">
    <citation type="journal article" date="2019" name="Int. J. Syst. Evol. Microbiol.">
        <title>The Global Catalogue of Microorganisms (GCM) 10K type strain sequencing project: providing services to taxonomists for standard genome sequencing and annotation.</title>
        <authorList>
            <consortium name="The Broad Institute Genomics Platform"/>
            <consortium name="The Broad Institute Genome Sequencing Center for Infectious Disease"/>
            <person name="Wu L."/>
            <person name="Ma J."/>
        </authorList>
    </citation>
    <scope>NUCLEOTIDE SEQUENCE [LARGE SCALE GENOMIC DNA]</scope>
    <source>
        <strain evidence="2">JCM 6833</strain>
    </source>
</reference>
<dbReference type="Proteomes" id="UP001501509">
    <property type="component" value="Unassembled WGS sequence"/>
</dbReference>
<organism evidence="1 2">
    <name type="scientific">Actinomadura fulvescens</name>
    <dbReference type="NCBI Taxonomy" id="46160"/>
    <lineage>
        <taxon>Bacteria</taxon>
        <taxon>Bacillati</taxon>
        <taxon>Actinomycetota</taxon>
        <taxon>Actinomycetes</taxon>
        <taxon>Streptosporangiales</taxon>
        <taxon>Thermomonosporaceae</taxon>
        <taxon>Actinomadura</taxon>
    </lineage>
</organism>
<proteinExistence type="predicted"/>
<dbReference type="EMBL" id="BAAATD010000021">
    <property type="protein sequence ID" value="GAA2636451.1"/>
    <property type="molecule type" value="Genomic_DNA"/>
</dbReference>
<name>A0ABP6D5K8_9ACTN</name>
<keyword evidence="2" id="KW-1185">Reference proteome</keyword>
<evidence type="ECO:0000313" key="1">
    <source>
        <dbReference type="EMBL" id="GAA2636451.1"/>
    </source>
</evidence>